<dbReference type="AlphaFoldDB" id="A0A3P1SS62"/>
<evidence type="ECO:0000259" key="7">
    <source>
        <dbReference type="PROSITE" id="PS50059"/>
    </source>
</evidence>
<dbReference type="GO" id="GO:0006457">
    <property type="term" value="P:protein folding"/>
    <property type="evidence" value="ECO:0007669"/>
    <property type="project" value="InterPro"/>
</dbReference>
<keyword evidence="4 5" id="KW-0413">Isomerase</keyword>
<evidence type="ECO:0000313" key="9">
    <source>
        <dbReference type="Proteomes" id="UP000267535"/>
    </source>
</evidence>
<keyword evidence="3 5" id="KW-0697">Rotamase</keyword>
<dbReference type="Proteomes" id="UP000267535">
    <property type="component" value="Unassembled WGS sequence"/>
</dbReference>
<dbReference type="EC" id="5.2.1.8" evidence="6"/>
<comment type="similarity">
    <text evidence="2 6">Belongs to the FKBP-type PPIase family.</text>
</comment>
<comment type="caution">
    <text evidence="8">The sequence shown here is derived from an EMBL/GenBank/DDBJ whole genome shotgun (WGS) entry which is preliminary data.</text>
</comment>
<feature type="domain" description="PPIase FKBP-type" evidence="7">
    <location>
        <begin position="81"/>
        <end position="167"/>
    </location>
</feature>
<evidence type="ECO:0000256" key="2">
    <source>
        <dbReference type="ARBA" id="ARBA00006577"/>
    </source>
</evidence>
<sequence length="174" mass="19240">MKFLSVVVLSLFVVILGGCGESEEQKRFHQELLDKALNDDVKKQGVKFLEENALRDGVVVTASGLQYEVISEAQGDTPRMPDKVQVSYTGWLVDGTEFESSAEHSDKPVFPVASVIKGWREALMSMAPGSHWKIYLPSELAYGARSPTPQIPANSALVFELELIQIMPEEEADK</sequence>
<dbReference type="Gene3D" id="3.10.50.40">
    <property type="match status" value="1"/>
</dbReference>
<evidence type="ECO:0000256" key="4">
    <source>
        <dbReference type="ARBA" id="ARBA00023235"/>
    </source>
</evidence>
<dbReference type="PROSITE" id="PS51257">
    <property type="entry name" value="PROKAR_LIPOPROTEIN"/>
    <property type="match status" value="1"/>
</dbReference>
<keyword evidence="9" id="KW-1185">Reference proteome</keyword>
<accession>A0A3P1SS62</accession>
<proteinExistence type="inferred from homology"/>
<dbReference type="RefSeq" id="WP_124925359.1">
    <property type="nucleotide sequence ID" value="NZ_BMOH01000005.1"/>
</dbReference>
<evidence type="ECO:0000256" key="5">
    <source>
        <dbReference type="PROSITE-ProRule" id="PRU00277"/>
    </source>
</evidence>
<name>A0A3P1SS62_9GAMM</name>
<dbReference type="PANTHER" id="PTHR43811">
    <property type="entry name" value="FKBP-TYPE PEPTIDYL-PROLYL CIS-TRANS ISOMERASE FKPA"/>
    <property type="match status" value="1"/>
</dbReference>
<evidence type="ECO:0000256" key="1">
    <source>
        <dbReference type="ARBA" id="ARBA00000971"/>
    </source>
</evidence>
<evidence type="ECO:0000256" key="3">
    <source>
        <dbReference type="ARBA" id="ARBA00023110"/>
    </source>
</evidence>
<dbReference type="InterPro" id="IPR046357">
    <property type="entry name" value="PPIase_dom_sf"/>
</dbReference>
<evidence type="ECO:0000313" key="8">
    <source>
        <dbReference type="EMBL" id="RRC99889.1"/>
    </source>
</evidence>
<gene>
    <name evidence="8" type="ORF">EHS89_06600</name>
</gene>
<protein>
    <recommendedName>
        <fullName evidence="6">Peptidyl-prolyl cis-trans isomerase</fullName>
        <ecNumber evidence="6">5.2.1.8</ecNumber>
    </recommendedName>
</protein>
<dbReference type="InterPro" id="IPR001179">
    <property type="entry name" value="PPIase_FKBP_dom"/>
</dbReference>
<dbReference type="Pfam" id="PF01346">
    <property type="entry name" value="FKBP_N"/>
    <property type="match status" value="1"/>
</dbReference>
<dbReference type="PANTHER" id="PTHR43811:SF19">
    <property type="entry name" value="39 KDA FK506-BINDING NUCLEAR PROTEIN"/>
    <property type="match status" value="1"/>
</dbReference>
<dbReference type="EMBL" id="RQXV01000003">
    <property type="protein sequence ID" value="RRC99889.1"/>
    <property type="molecule type" value="Genomic_DNA"/>
</dbReference>
<comment type="catalytic activity">
    <reaction evidence="1 5 6">
        <text>[protein]-peptidylproline (omega=180) = [protein]-peptidylproline (omega=0)</text>
        <dbReference type="Rhea" id="RHEA:16237"/>
        <dbReference type="Rhea" id="RHEA-COMP:10747"/>
        <dbReference type="Rhea" id="RHEA-COMP:10748"/>
        <dbReference type="ChEBI" id="CHEBI:83833"/>
        <dbReference type="ChEBI" id="CHEBI:83834"/>
        <dbReference type="EC" id="5.2.1.8"/>
    </reaction>
</comment>
<dbReference type="SUPFAM" id="SSF54534">
    <property type="entry name" value="FKBP-like"/>
    <property type="match status" value="1"/>
</dbReference>
<dbReference type="GO" id="GO:0003755">
    <property type="term" value="F:peptidyl-prolyl cis-trans isomerase activity"/>
    <property type="evidence" value="ECO:0007669"/>
    <property type="project" value="UniProtKB-UniRule"/>
</dbReference>
<dbReference type="Pfam" id="PF00254">
    <property type="entry name" value="FKBP_C"/>
    <property type="match status" value="1"/>
</dbReference>
<dbReference type="PROSITE" id="PS50059">
    <property type="entry name" value="FKBP_PPIASE"/>
    <property type="match status" value="1"/>
</dbReference>
<reference evidence="8 9" key="1">
    <citation type="submission" date="2018-11" db="EMBL/GenBank/DDBJ databases">
        <title>The draft genome sequence of Amphritea balenae JAMM 1525T.</title>
        <authorList>
            <person name="Fang Z."/>
            <person name="Zhang Y."/>
            <person name="Han X."/>
        </authorList>
    </citation>
    <scope>NUCLEOTIDE SEQUENCE [LARGE SCALE GENOMIC DNA]</scope>
    <source>
        <strain evidence="8 9">JAMM 1525</strain>
    </source>
</reference>
<dbReference type="InterPro" id="IPR000774">
    <property type="entry name" value="PPIase_FKBP_N"/>
</dbReference>
<organism evidence="8 9">
    <name type="scientific">Amphritea balenae</name>
    <dbReference type="NCBI Taxonomy" id="452629"/>
    <lineage>
        <taxon>Bacteria</taxon>
        <taxon>Pseudomonadati</taxon>
        <taxon>Pseudomonadota</taxon>
        <taxon>Gammaproteobacteria</taxon>
        <taxon>Oceanospirillales</taxon>
        <taxon>Oceanospirillaceae</taxon>
        <taxon>Amphritea</taxon>
    </lineage>
</organism>
<dbReference type="OrthoDB" id="9814548at2"/>
<evidence type="ECO:0000256" key="6">
    <source>
        <dbReference type="RuleBase" id="RU003915"/>
    </source>
</evidence>